<dbReference type="STRING" id="762982.HMPREF9442_03060"/>
<name>F3QXX0_9BACT</name>
<comment type="caution">
    <text evidence="1">The sequence shown here is derived from an EMBL/GenBank/DDBJ whole genome shotgun (WGS) entry which is preliminary data.</text>
</comment>
<evidence type="ECO:0000313" key="1">
    <source>
        <dbReference type="EMBL" id="EGG51004.1"/>
    </source>
</evidence>
<proteinExistence type="predicted"/>
<keyword evidence="2" id="KW-1185">Reference proteome</keyword>
<dbReference type="HOGENOM" id="CLU_2634892_0_0_10"/>
<gene>
    <name evidence="1" type="ORF">HMPREF9442_03060</name>
</gene>
<accession>F3QXX0</accession>
<organism evidence="1 2">
    <name type="scientific">Paraprevotella xylaniphila YIT 11841</name>
    <dbReference type="NCBI Taxonomy" id="762982"/>
    <lineage>
        <taxon>Bacteria</taxon>
        <taxon>Pseudomonadati</taxon>
        <taxon>Bacteroidota</taxon>
        <taxon>Bacteroidia</taxon>
        <taxon>Bacteroidales</taxon>
        <taxon>Prevotellaceae</taxon>
        <taxon>Paraprevotella</taxon>
    </lineage>
</organism>
<dbReference type="AlphaFoldDB" id="F3QXX0"/>
<dbReference type="Proteomes" id="UP000005546">
    <property type="component" value="Unassembled WGS sequence"/>
</dbReference>
<protein>
    <submittedName>
        <fullName evidence="1">Conserved domain protein</fullName>
    </submittedName>
</protein>
<dbReference type="EMBL" id="AFBR01000090">
    <property type="protein sequence ID" value="EGG51004.1"/>
    <property type="molecule type" value="Genomic_DNA"/>
</dbReference>
<reference evidence="1 2" key="1">
    <citation type="submission" date="2011-02" db="EMBL/GenBank/DDBJ databases">
        <authorList>
            <person name="Weinstock G."/>
            <person name="Sodergren E."/>
            <person name="Clifton S."/>
            <person name="Fulton L."/>
            <person name="Fulton B."/>
            <person name="Courtney L."/>
            <person name="Fronick C."/>
            <person name="Harrison M."/>
            <person name="Strong C."/>
            <person name="Farmer C."/>
            <person name="Delahaunty K."/>
            <person name="Markovic C."/>
            <person name="Hall O."/>
            <person name="Minx P."/>
            <person name="Tomlinson C."/>
            <person name="Mitreva M."/>
            <person name="Hou S."/>
            <person name="Chen J."/>
            <person name="Wollam A."/>
            <person name="Pepin K.H."/>
            <person name="Johnson M."/>
            <person name="Bhonagiri V."/>
            <person name="Zhang X."/>
            <person name="Suruliraj S."/>
            <person name="Warren W."/>
            <person name="Chinwalla A."/>
            <person name="Mardis E.R."/>
            <person name="Wilson R.K."/>
        </authorList>
    </citation>
    <scope>NUCLEOTIDE SEQUENCE [LARGE SCALE GENOMIC DNA]</scope>
    <source>
        <strain evidence="1 2">YIT 11841</strain>
    </source>
</reference>
<sequence length="77" mass="8904">MSGTKLRIKLENTSFLLNYLTLFFYKRMNDLFTFHIVLCNTPSGCFTLNVLYMVFTLSGKVAVQQKANNQTEEITLE</sequence>
<evidence type="ECO:0000313" key="2">
    <source>
        <dbReference type="Proteomes" id="UP000005546"/>
    </source>
</evidence>